<dbReference type="GO" id="GO:0000287">
    <property type="term" value="F:magnesium ion binding"/>
    <property type="evidence" value="ECO:0007669"/>
    <property type="project" value="TreeGrafter"/>
</dbReference>
<evidence type="ECO:0000313" key="13">
    <source>
        <dbReference type="EMBL" id="AQQ52043.1"/>
    </source>
</evidence>
<keyword evidence="9 12" id="KW-0472">Membrane</keyword>
<evidence type="ECO:0000256" key="9">
    <source>
        <dbReference type="ARBA" id="ARBA00023136"/>
    </source>
</evidence>
<dbReference type="InterPro" id="IPR002523">
    <property type="entry name" value="MgTranspt_CorA/ZnTranspt_ZntB"/>
</dbReference>
<dbReference type="Pfam" id="PF01544">
    <property type="entry name" value="CorA"/>
    <property type="match status" value="1"/>
</dbReference>
<dbReference type="GO" id="GO:0050897">
    <property type="term" value="F:cobalt ion binding"/>
    <property type="evidence" value="ECO:0007669"/>
    <property type="project" value="TreeGrafter"/>
</dbReference>
<dbReference type="GO" id="GO:0005886">
    <property type="term" value="C:plasma membrane"/>
    <property type="evidence" value="ECO:0007669"/>
    <property type="project" value="UniProtKB-SubCell"/>
</dbReference>
<feature type="transmembrane region" description="Helical" evidence="12">
    <location>
        <begin position="243"/>
        <end position="262"/>
    </location>
</feature>
<dbReference type="Gene3D" id="1.20.58.340">
    <property type="entry name" value="Magnesium transport protein CorA, transmembrane region"/>
    <property type="match status" value="2"/>
</dbReference>
<organism evidence="13 14">
    <name type="scientific">Planococcus lenghuensis</name>
    <dbReference type="NCBI Taxonomy" id="2213202"/>
    <lineage>
        <taxon>Bacteria</taxon>
        <taxon>Bacillati</taxon>
        <taxon>Bacillota</taxon>
        <taxon>Bacilli</taxon>
        <taxon>Bacillales</taxon>
        <taxon>Caryophanaceae</taxon>
        <taxon>Planococcus</taxon>
    </lineage>
</organism>
<dbReference type="FunFam" id="1.20.58.340:FF:000004">
    <property type="entry name" value="Magnesium transport protein CorA"/>
    <property type="match status" value="1"/>
</dbReference>
<evidence type="ECO:0000256" key="4">
    <source>
        <dbReference type="ARBA" id="ARBA00022475"/>
    </source>
</evidence>
<dbReference type="InterPro" id="IPR045861">
    <property type="entry name" value="CorA_cytoplasmic_dom"/>
</dbReference>
<dbReference type="GO" id="GO:0015087">
    <property type="term" value="F:cobalt ion transmembrane transporter activity"/>
    <property type="evidence" value="ECO:0007669"/>
    <property type="project" value="TreeGrafter"/>
</dbReference>
<protein>
    <recommendedName>
        <fullName evidence="15">Mg2+ transporter protein, CorA-like protein</fullName>
    </recommendedName>
</protein>
<evidence type="ECO:0000256" key="11">
    <source>
        <dbReference type="ARBA" id="ARBA00045497"/>
    </source>
</evidence>
<accession>A0A1Q2KV69</accession>
<dbReference type="GO" id="GO:0015095">
    <property type="term" value="F:magnesium ion transmembrane transporter activity"/>
    <property type="evidence" value="ECO:0007669"/>
    <property type="project" value="TreeGrafter"/>
</dbReference>
<comment type="subcellular location">
    <subcellularLocation>
        <location evidence="1">Cell membrane</location>
        <topology evidence="1">Multi-pass membrane protein</topology>
    </subcellularLocation>
</comment>
<dbReference type="SUPFAM" id="SSF143865">
    <property type="entry name" value="CorA soluble domain-like"/>
    <property type="match status" value="1"/>
</dbReference>
<dbReference type="CDD" id="cd12821">
    <property type="entry name" value="EcCorA_ZntB-like"/>
    <property type="match status" value="1"/>
</dbReference>
<dbReference type="InterPro" id="IPR045863">
    <property type="entry name" value="CorA_TM1_TM2"/>
</dbReference>
<dbReference type="AlphaFoldDB" id="A0A1Q2KV69"/>
<evidence type="ECO:0000256" key="8">
    <source>
        <dbReference type="ARBA" id="ARBA00023065"/>
    </source>
</evidence>
<proteinExistence type="inferred from homology"/>
<reference evidence="13 14" key="1">
    <citation type="submission" date="2017-02" db="EMBL/GenBank/DDBJ databases">
        <title>The complete genomic sequence of a novel cold adapted crude oil-degrading bacterium Planococcus qaidamina Y42.</title>
        <authorList>
            <person name="Yang R."/>
        </authorList>
    </citation>
    <scope>NUCLEOTIDE SEQUENCE [LARGE SCALE GENOMIC DNA]</scope>
    <source>
        <strain evidence="13 14">Y42</strain>
    </source>
</reference>
<dbReference type="KEGG" id="pmar:B0X71_02165"/>
<feature type="transmembrane region" description="Helical" evidence="12">
    <location>
        <begin position="274"/>
        <end position="294"/>
    </location>
</feature>
<keyword evidence="3" id="KW-0813">Transport</keyword>
<dbReference type="Proteomes" id="UP000188184">
    <property type="component" value="Chromosome"/>
</dbReference>
<dbReference type="SUPFAM" id="SSF144083">
    <property type="entry name" value="Magnesium transport protein CorA, transmembrane region"/>
    <property type="match status" value="1"/>
</dbReference>
<name>A0A1Q2KV69_9BACL</name>
<dbReference type="PANTHER" id="PTHR46494:SF2">
    <property type="entry name" value="MAGNESIUM TRANSPORT PROTEIN CORA"/>
    <property type="match status" value="1"/>
</dbReference>
<evidence type="ECO:0000313" key="14">
    <source>
        <dbReference type="Proteomes" id="UP000188184"/>
    </source>
</evidence>
<dbReference type="PANTHER" id="PTHR46494">
    <property type="entry name" value="CORA FAMILY METAL ION TRANSPORTER (EUROFUNG)"/>
    <property type="match status" value="1"/>
</dbReference>
<keyword evidence="6" id="KW-0460">Magnesium</keyword>
<sequence>MKKNIFNNGKWQWVHIDLAAGEDGSSLSGLPDTCVDWLSSLSPDRNNNLGMETTEEGREAIWGSVIYHQNMEEQQDKTIFHYCLTQDLLVSNLVDFSLLYRLTEQQVTKKLQHAETAIEGFMVLLGETVTSFLQDIDAFEDRMHQLLWQLKEKNDESVLDRIIQNRHEIIVWKNLMIPIMEARDALQEAFGDSVADGIHYKRTYRRIDRCFEIINQYDDEIQQMTDLENVLSSYRGNEIFKTLTIITMLFTPLAAWGALWGMNFEIMPELKWQYGYLLAIAVIVLTTVSLYAYMRKKNWTGSTLRNPKGKKF</sequence>
<dbReference type="RefSeq" id="WP_077587914.1">
    <property type="nucleotide sequence ID" value="NZ_CP019640.1"/>
</dbReference>
<comment type="function">
    <text evidence="11">Mediates influx of magnesium ions. Alternates between open and closed states. Activated by low cytoplasmic Mg(2+) levels. Inactive when cytoplasmic Mg(2+) levels are high.</text>
</comment>
<keyword evidence="14" id="KW-1185">Reference proteome</keyword>
<evidence type="ECO:0000256" key="3">
    <source>
        <dbReference type="ARBA" id="ARBA00022448"/>
    </source>
</evidence>
<keyword evidence="8" id="KW-0406">Ion transport</keyword>
<evidence type="ECO:0000256" key="12">
    <source>
        <dbReference type="SAM" id="Phobius"/>
    </source>
</evidence>
<evidence type="ECO:0000256" key="6">
    <source>
        <dbReference type="ARBA" id="ARBA00022842"/>
    </source>
</evidence>
<keyword evidence="5 12" id="KW-0812">Transmembrane</keyword>
<evidence type="ECO:0000256" key="10">
    <source>
        <dbReference type="ARBA" id="ARBA00034269"/>
    </source>
</evidence>
<dbReference type="OrthoDB" id="9803416at2"/>
<evidence type="ECO:0000256" key="5">
    <source>
        <dbReference type="ARBA" id="ARBA00022692"/>
    </source>
</evidence>
<dbReference type="EMBL" id="CP019640">
    <property type="protein sequence ID" value="AQQ52043.1"/>
    <property type="molecule type" value="Genomic_DNA"/>
</dbReference>
<gene>
    <name evidence="13" type="ORF">B0X71_02165</name>
</gene>
<keyword evidence="4" id="KW-1003">Cell membrane</keyword>
<evidence type="ECO:0000256" key="1">
    <source>
        <dbReference type="ARBA" id="ARBA00004651"/>
    </source>
</evidence>
<keyword evidence="7 12" id="KW-1133">Transmembrane helix</keyword>
<evidence type="ECO:0000256" key="7">
    <source>
        <dbReference type="ARBA" id="ARBA00022989"/>
    </source>
</evidence>
<evidence type="ECO:0000256" key="2">
    <source>
        <dbReference type="ARBA" id="ARBA00009765"/>
    </source>
</evidence>
<comment type="catalytic activity">
    <reaction evidence="10">
        <text>Mg(2+)(in) = Mg(2+)(out)</text>
        <dbReference type="Rhea" id="RHEA:29827"/>
        <dbReference type="ChEBI" id="CHEBI:18420"/>
    </reaction>
</comment>
<evidence type="ECO:0008006" key="15">
    <source>
        <dbReference type="Google" id="ProtNLM"/>
    </source>
</evidence>
<comment type="similarity">
    <text evidence="2">Belongs to the CorA metal ion transporter (MIT) (TC 1.A.35) family.</text>
</comment>